<organism evidence="1">
    <name type="scientific">Candidatus Kentrum sp. FW</name>
    <dbReference type="NCBI Taxonomy" id="2126338"/>
    <lineage>
        <taxon>Bacteria</taxon>
        <taxon>Pseudomonadati</taxon>
        <taxon>Pseudomonadota</taxon>
        <taxon>Gammaproteobacteria</taxon>
        <taxon>Candidatus Kentrum</taxon>
    </lineage>
</organism>
<sequence length="35" mass="3682">MPVRGKALLSPGILLRGGVGGRYNPYVIPEKNTGT</sequence>
<dbReference type="AlphaFoldDB" id="A0A450U1U3"/>
<evidence type="ECO:0000313" key="1">
    <source>
        <dbReference type="EMBL" id="VFJ76647.1"/>
    </source>
</evidence>
<protein>
    <submittedName>
        <fullName evidence="1">Uncharacterized protein</fullName>
    </submittedName>
</protein>
<dbReference type="EMBL" id="CAADFE010000107">
    <property type="protein sequence ID" value="VFJ76647.1"/>
    <property type="molecule type" value="Genomic_DNA"/>
</dbReference>
<reference evidence="1" key="1">
    <citation type="submission" date="2019-02" db="EMBL/GenBank/DDBJ databases">
        <authorList>
            <person name="Gruber-Vodicka R. H."/>
            <person name="Seah K. B. B."/>
        </authorList>
    </citation>
    <scope>NUCLEOTIDE SEQUENCE</scope>
    <source>
        <strain evidence="1">BECK_BZ131</strain>
    </source>
</reference>
<gene>
    <name evidence="1" type="ORF">BECKFW1821C_GA0114237_11073</name>
</gene>
<proteinExistence type="predicted"/>
<accession>A0A450U1U3</accession>
<name>A0A450U1U3_9GAMM</name>